<feature type="domain" description="YfjL-like N-terminal" evidence="2">
    <location>
        <begin position="7"/>
        <end position="96"/>
    </location>
</feature>
<dbReference type="Proteomes" id="UP001205748">
    <property type="component" value="Unassembled WGS sequence"/>
</dbReference>
<organism evidence="3 4">
    <name type="scientific">Irregularibacter muris</name>
    <dbReference type="NCBI Taxonomy" id="1796619"/>
    <lineage>
        <taxon>Bacteria</taxon>
        <taxon>Bacillati</taxon>
        <taxon>Bacillota</taxon>
        <taxon>Clostridia</taxon>
        <taxon>Eubacteriales</taxon>
        <taxon>Eubacteriaceae</taxon>
        <taxon>Irregularibacter</taxon>
    </lineage>
</organism>
<dbReference type="RefSeq" id="WP_257528948.1">
    <property type="nucleotide sequence ID" value="NZ_JANKAS010000001.1"/>
</dbReference>
<evidence type="ECO:0000313" key="3">
    <source>
        <dbReference type="EMBL" id="MCR1897545.1"/>
    </source>
</evidence>
<evidence type="ECO:0000259" key="2">
    <source>
        <dbReference type="Pfam" id="PF25425"/>
    </source>
</evidence>
<evidence type="ECO:0000259" key="1">
    <source>
        <dbReference type="Pfam" id="PF24911"/>
    </source>
</evidence>
<dbReference type="Pfam" id="PF25425">
    <property type="entry name" value="YfjL_N"/>
    <property type="match status" value="1"/>
</dbReference>
<keyword evidence="4" id="KW-1185">Reference proteome</keyword>
<dbReference type="AlphaFoldDB" id="A0AAE3HDP7"/>
<dbReference type="InterPro" id="IPR056905">
    <property type="entry name" value="YfjL_C"/>
</dbReference>
<accession>A0AAE3HDP7</accession>
<dbReference type="Pfam" id="PF24911">
    <property type="entry name" value="YfjL_C"/>
    <property type="match status" value="1"/>
</dbReference>
<name>A0AAE3HDP7_9FIRM</name>
<dbReference type="EMBL" id="JANKAS010000001">
    <property type="protein sequence ID" value="MCR1897545.1"/>
    <property type="molecule type" value="Genomic_DNA"/>
</dbReference>
<proteinExistence type="predicted"/>
<feature type="domain" description="YfjL-like C-terminal" evidence="1">
    <location>
        <begin position="115"/>
        <end position="235"/>
    </location>
</feature>
<dbReference type="InterPro" id="IPR057359">
    <property type="entry name" value="YfjL_N"/>
</dbReference>
<protein>
    <submittedName>
        <fullName evidence="3">Uncharacterized protein</fullName>
    </submittedName>
</protein>
<evidence type="ECO:0000313" key="4">
    <source>
        <dbReference type="Proteomes" id="UP001205748"/>
    </source>
</evidence>
<sequence length="256" mass="29336">MKKSKTLKIVAGTVGILLILAILFITNAFVGNPLSAMMANRAAQRYIDQHYASLDLELDKATYNFKDGMYMIRAKSTTSIDTHFSIYYARGKVQRDDYENYVLDGFNTWERLSKEYSHLAKEIISKELGYEDNNTMVIYDMDEHGNYSNLLELDMKFDKSLPIDAEVTLRLELQNHSLEEITKIVTKAHKAFVNAGCHFNKYGLFSESNNTMIMIGEITPEDIEGGQLLDLLKEAHKHQEDENYKGDITVVIRKIK</sequence>
<reference evidence="3" key="1">
    <citation type="submission" date="2022-07" db="EMBL/GenBank/DDBJ databases">
        <title>Enhanced cultured diversity of the mouse gut microbiota enables custom-made synthetic communities.</title>
        <authorList>
            <person name="Afrizal A."/>
        </authorList>
    </citation>
    <scope>NUCLEOTIDE SEQUENCE</scope>
    <source>
        <strain evidence="3">DSM 28593</strain>
    </source>
</reference>
<gene>
    <name evidence="3" type="ORF">NSA47_00885</name>
</gene>
<comment type="caution">
    <text evidence="3">The sequence shown here is derived from an EMBL/GenBank/DDBJ whole genome shotgun (WGS) entry which is preliminary data.</text>
</comment>